<name>A0A9P1FN04_9DINO</name>
<reference evidence="2" key="1">
    <citation type="submission" date="2022-10" db="EMBL/GenBank/DDBJ databases">
        <authorList>
            <person name="Chen Y."/>
            <person name="Dougan E. K."/>
            <person name="Chan C."/>
            <person name="Rhodes N."/>
            <person name="Thang M."/>
        </authorList>
    </citation>
    <scope>NUCLEOTIDE SEQUENCE</scope>
</reference>
<feature type="region of interest" description="Disordered" evidence="1">
    <location>
        <begin position="432"/>
        <end position="452"/>
    </location>
</feature>
<evidence type="ECO:0000256" key="1">
    <source>
        <dbReference type="SAM" id="MobiDB-lite"/>
    </source>
</evidence>
<dbReference type="CDD" id="cd16448">
    <property type="entry name" value="RING-H2"/>
    <property type="match status" value="1"/>
</dbReference>
<reference evidence="3 4" key="2">
    <citation type="submission" date="2024-05" db="EMBL/GenBank/DDBJ databases">
        <authorList>
            <person name="Chen Y."/>
            <person name="Shah S."/>
            <person name="Dougan E. K."/>
            <person name="Thang M."/>
            <person name="Chan C."/>
        </authorList>
    </citation>
    <scope>NUCLEOTIDE SEQUENCE [LARGE SCALE GENOMIC DNA]</scope>
</reference>
<evidence type="ECO:0008006" key="5">
    <source>
        <dbReference type="Google" id="ProtNLM"/>
    </source>
</evidence>
<feature type="region of interest" description="Disordered" evidence="1">
    <location>
        <begin position="272"/>
        <end position="355"/>
    </location>
</feature>
<keyword evidence="4" id="KW-1185">Reference proteome</keyword>
<dbReference type="SUPFAM" id="SSF57850">
    <property type="entry name" value="RING/U-box"/>
    <property type="match status" value="1"/>
</dbReference>
<feature type="region of interest" description="Disordered" evidence="1">
    <location>
        <begin position="33"/>
        <end position="78"/>
    </location>
</feature>
<dbReference type="EMBL" id="CAMXCT020000791">
    <property type="protein sequence ID" value="CAL1136689.1"/>
    <property type="molecule type" value="Genomic_DNA"/>
</dbReference>
<dbReference type="Proteomes" id="UP001152797">
    <property type="component" value="Unassembled WGS sequence"/>
</dbReference>
<feature type="compositionally biased region" description="Pro residues" evidence="1">
    <location>
        <begin position="278"/>
        <end position="295"/>
    </location>
</feature>
<protein>
    <recommendedName>
        <fullName evidence="5">RING-type domain-containing protein</fullName>
    </recommendedName>
</protein>
<feature type="compositionally biased region" description="Low complexity" evidence="1">
    <location>
        <begin position="335"/>
        <end position="344"/>
    </location>
</feature>
<sequence length="452" mass="47504">MGRDHKRARTQPREQMMLNPMMMNPAMMMNPMLAGMGSMMQPPPQRGQAQAEESSSSDEGQGQSAPASSAAPTIPKTGGEAVVPPVTLLMALPVSCEKTWGRSVSMLRQVPRNRLAMCLNSICLDLDPTATSNLSIVGLLGLLWLWCRLRPNLRVCDLGHLDLHGCETYQELAEKFMTAHLRVRKSMTDARFQDEIMSRLPLDMGDSDVLMIAGAFGWSSEFMAKATSKRSLAKAAVKSSGHIGNLLAKAAPPPPKALATTMIPAAVFATSPKAVSPPKAPPPAVPAAASTPPPRASVVYPKATSSPPKASPPRLSLGQAMDAAAESASGPESNEVAGGSAVEGESGEGGAAAEPPAAGVVAGPVCAICHEVMLQSEDGETLPCPRPHTFHARCLNEWREVTGVPNHHCPYRCHESNQNVEQAGVTTAAENGVSDEAGDSAGDVAEEPVAFM</sequence>
<dbReference type="EMBL" id="CAMXCT010000791">
    <property type="protein sequence ID" value="CAI3983314.1"/>
    <property type="molecule type" value="Genomic_DNA"/>
</dbReference>
<proteinExistence type="predicted"/>
<evidence type="ECO:0000313" key="3">
    <source>
        <dbReference type="EMBL" id="CAL4770626.1"/>
    </source>
</evidence>
<dbReference type="AlphaFoldDB" id="A0A9P1FN04"/>
<comment type="caution">
    <text evidence="2">The sequence shown here is derived from an EMBL/GenBank/DDBJ whole genome shotgun (WGS) entry which is preliminary data.</text>
</comment>
<dbReference type="Gene3D" id="3.30.40.10">
    <property type="entry name" value="Zinc/RING finger domain, C3HC4 (zinc finger)"/>
    <property type="match status" value="1"/>
</dbReference>
<feature type="region of interest" description="Disordered" evidence="1">
    <location>
        <begin position="1"/>
        <end position="20"/>
    </location>
</feature>
<feature type="compositionally biased region" description="Basic residues" evidence="1">
    <location>
        <begin position="1"/>
        <end position="10"/>
    </location>
</feature>
<feature type="compositionally biased region" description="Low complexity" evidence="1">
    <location>
        <begin position="296"/>
        <end position="308"/>
    </location>
</feature>
<evidence type="ECO:0000313" key="2">
    <source>
        <dbReference type="EMBL" id="CAI3983314.1"/>
    </source>
</evidence>
<gene>
    <name evidence="2" type="ORF">C1SCF055_LOCUS10935</name>
</gene>
<organism evidence="2">
    <name type="scientific">Cladocopium goreaui</name>
    <dbReference type="NCBI Taxonomy" id="2562237"/>
    <lineage>
        <taxon>Eukaryota</taxon>
        <taxon>Sar</taxon>
        <taxon>Alveolata</taxon>
        <taxon>Dinophyceae</taxon>
        <taxon>Suessiales</taxon>
        <taxon>Symbiodiniaceae</taxon>
        <taxon>Cladocopium</taxon>
    </lineage>
</organism>
<dbReference type="EMBL" id="CAMXCT030000791">
    <property type="protein sequence ID" value="CAL4770626.1"/>
    <property type="molecule type" value="Genomic_DNA"/>
</dbReference>
<evidence type="ECO:0000313" key="4">
    <source>
        <dbReference type="Proteomes" id="UP001152797"/>
    </source>
</evidence>
<accession>A0A9P1FN04</accession>
<dbReference type="InterPro" id="IPR013083">
    <property type="entry name" value="Znf_RING/FYVE/PHD"/>
</dbReference>
<feature type="compositionally biased region" description="Low complexity" evidence="1">
    <location>
        <begin position="33"/>
        <end position="72"/>
    </location>
</feature>